<reference evidence="5" key="1">
    <citation type="submission" date="2020-01" db="EMBL/GenBank/DDBJ databases">
        <title>Draft genome sequence of the Termite Coptotermes fromosanus.</title>
        <authorList>
            <person name="Itakura S."/>
            <person name="Yosikawa Y."/>
            <person name="Umezawa K."/>
        </authorList>
    </citation>
    <scope>NUCLEOTIDE SEQUENCE [LARGE SCALE GENOMIC DNA]</scope>
</reference>
<dbReference type="PANTHER" id="PTHR48043:SF159">
    <property type="entry name" value="EG:EG0003.4 PROTEIN-RELATED"/>
    <property type="match status" value="1"/>
</dbReference>
<protein>
    <recommendedName>
        <fullName evidence="6">Glucuronosyltransferase</fullName>
    </recommendedName>
</protein>
<organism evidence="4 5">
    <name type="scientific">Coptotermes formosanus</name>
    <name type="common">Formosan subterranean termite</name>
    <dbReference type="NCBI Taxonomy" id="36987"/>
    <lineage>
        <taxon>Eukaryota</taxon>
        <taxon>Metazoa</taxon>
        <taxon>Ecdysozoa</taxon>
        <taxon>Arthropoda</taxon>
        <taxon>Hexapoda</taxon>
        <taxon>Insecta</taxon>
        <taxon>Pterygota</taxon>
        <taxon>Neoptera</taxon>
        <taxon>Polyneoptera</taxon>
        <taxon>Dictyoptera</taxon>
        <taxon>Blattodea</taxon>
        <taxon>Blattoidea</taxon>
        <taxon>Termitoidae</taxon>
        <taxon>Rhinotermitidae</taxon>
        <taxon>Coptotermes</taxon>
    </lineage>
</organism>
<comment type="caution">
    <text evidence="4">The sequence shown here is derived from an EMBL/GenBank/DDBJ whole genome shotgun (WGS) entry which is preliminary data.</text>
</comment>
<feature type="non-terminal residue" evidence="4">
    <location>
        <position position="1"/>
    </location>
</feature>
<evidence type="ECO:0008006" key="6">
    <source>
        <dbReference type="Google" id="ProtNLM"/>
    </source>
</evidence>
<dbReference type="InterPro" id="IPR002213">
    <property type="entry name" value="UDP_glucos_trans"/>
</dbReference>
<evidence type="ECO:0000256" key="3">
    <source>
        <dbReference type="ARBA" id="ARBA00022679"/>
    </source>
</evidence>
<comment type="similarity">
    <text evidence="1">Belongs to the UDP-glycosyltransferase family.</text>
</comment>
<dbReference type="PANTHER" id="PTHR48043">
    <property type="entry name" value="EG:EG0003.4 PROTEIN-RELATED"/>
    <property type="match status" value="1"/>
</dbReference>
<evidence type="ECO:0000313" key="4">
    <source>
        <dbReference type="EMBL" id="GFG31320.1"/>
    </source>
</evidence>
<accession>A0A6L2PIP9</accession>
<dbReference type="GO" id="GO:0008194">
    <property type="term" value="F:UDP-glycosyltransferase activity"/>
    <property type="evidence" value="ECO:0007669"/>
    <property type="project" value="InterPro"/>
</dbReference>
<dbReference type="Gene3D" id="3.40.50.2000">
    <property type="entry name" value="Glycogen Phosphorylase B"/>
    <property type="match status" value="1"/>
</dbReference>
<gene>
    <name evidence="4" type="ORF">Cfor_07911</name>
</gene>
<name>A0A6L2PIP9_COPFO</name>
<keyword evidence="3" id="KW-0808">Transferase</keyword>
<dbReference type="EMBL" id="BLKM01010817">
    <property type="protein sequence ID" value="GFG31320.1"/>
    <property type="molecule type" value="Genomic_DNA"/>
</dbReference>
<keyword evidence="5" id="KW-1185">Reference proteome</keyword>
<dbReference type="AlphaFoldDB" id="A0A6L2PIP9"/>
<dbReference type="InParanoid" id="A0A6L2PIP9"/>
<sequence>TPVPNYKDVDLSFTYEFMKDEFDFAKMHETSGYEFMEHVVIPVSKLARRQLSSKKIQDFIRSNETKYDLVFLEALVYQSYHGLIHHVGSPPVIGVLSYESFWTAHEAVGNPTNPAFVPNILLPYGKHMTFYERLQNTLFWLWLRCVKLCGQQSFQEAVYHGVPVLAIPFFSDQKYNAKKIATEEIGLQLPFKEVTKETLLTSINAILNDSK</sequence>
<dbReference type="InterPro" id="IPR050271">
    <property type="entry name" value="UDP-glycosyltransferase"/>
</dbReference>
<evidence type="ECO:0000313" key="5">
    <source>
        <dbReference type="Proteomes" id="UP000502823"/>
    </source>
</evidence>
<evidence type="ECO:0000256" key="1">
    <source>
        <dbReference type="ARBA" id="ARBA00009995"/>
    </source>
</evidence>
<dbReference type="OrthoDB" id="5835829at2759"/>
<evidence type="ECO:0000256" key="2">
    <source>
        <dbReference type="ARBA" id="ARBA00022676"/>
    </source>
</evidence>
<keyword evidence="2" id="KW-0328">Glycosyltransferase</keyword>
<dbReference type="Pfam" id="PF00201">
    <property type="entry name" value="UDPGT"/>
    <property type="match status" value="1"/>
</dbReference>
<dbReference type="SUPFAM" id="SSF53756">
    <property type="entry name" value="UDP-Glycosyltransferase/glycogen phosphorylase"/>
    <property type="match status" value="2"/>
</dbReference>
<dbReference type="Proteomes" id="UP000502823">
    <property type="component" value="Unassembled WGS sequence"/>
</dbReference>
<proteinExistence type="inferred from homology"/>